<accession>A0A1J4KBY4</accession>
<dbReference type="GeneID" id="94826829"/>
<comment type="caution">
    <text evidence="2">The sequence shown here is derived from an EMBL/GenBank/DDBJ whole genome shotgun (WGS) entry which is preliminary data.</text>
</comment>
<protein>
    <submittedName>
        <fullName evidence="2">Uncharacterized protein</fullName>
    </submittedName>
</protein>
<dbReference type="VEuPathDB" id="TrichDB:TRFO_04829"/>
<dbReference type="Proteomes" id="UP000179807">
    <property type="component" value="Unassembled WGS sequence"/>
</dbReference>
<organism evidence="2 3">
    <name type="scientific">Tritrichomonas foetus</name>
    <dbReference type="NCBI Taxonomy" id="1144522"/>
    <lineage>
        <taxon>Eukaryota</taxon>
        <taxon>Metamonada</taxon>
        <taxon>Parabasalia</taxon>
        <taxon>Tritrichomonadida</taxon>
        <taxon>Tritrichomonadidae</taxon>
        <taxon>Tritrichomonas</taxon>
    </lineage>
</organism>
<name>A0A1J4KBY4_9EUKA</name>
<gene>
    <name evidence="2" type="ORF">TRFO_04829</name>
</gene>
<dbReference type="EMBL" id="MLAK01000660">
    <property type="protein sequence ID" value="OHT08731.1"/>
    <property type="molecule type" value="Genomic_DNA"/>
</dbReference>
<evidence type="ECO:0000313" key="2">
    <source>
        <dbReference type="EMBL" id="OHT08731.1"/>
    </source>
</evidence>
<sequence>MGCGASKVSNYDQENHKSKSPQKTKSQLKPGKLLSLDDFDESEIVKSHENTYNILINRIKAIRCPNRISPPLVMTKASTPIFVSIIDNISDTTDINVRLPIVSAVSFKLARILCFGSYEFLTIGNFKGEDTSLFFRNCFDWLFSNVQQKTSILFIGFPEKLNSDLKRCVESQSHNAEFGDSNSDFNYFCCLAITTDSNIFINREKDLSNFVASGGGLILFYKDNFIHANSFLDRFGINFEKEIEINNNYSGVPKNTNLVKYSVFHRLCTEYKYHLGKDEFDRSKIQELALTLNFYVSACSKPSQFQELAVLLPISSKFQERIDYKQNGLEKSVAILIKSIRDHIPSEMVHDVPSDILQAIENEIN</sequence>
<evidence type="ECO:0000313" key="3">
    <source>
        <dbReference type="Proteomes" id="UP000179807"/>
    </source>
</evidence>
<feature type="region of interest" description="Disordered" evidence="1">
    <location>
        <begin position="1"/>
        <end position="28"/>
    </location>
</feature>
<proteinExistence type="predicted"/>
<evidence type="ECO:0000256" key="1">
    <source>
        <dbReference type="SAM" id="MobiDB-lite"/>
    </source>
</evidence>
<reference evidence="2" key="1">
    <citation type="submission" date="2016-10" db="EMBL/GenBank/DDBJ databases">
        <authorList>
            <person name="Benchimol M."/>
            <person name="Almeida L.G."/>
            <person name="Vasconcelos A.T."/>
            <person name="Perreira-Neves A."/>
            <person name="Rosa I.A."/>
            <person name="Tasca T."/>
            <person name="Bogo M.R."/>
            <person name="de Souza W."/>
        </authorList>
    </citation>
    <scope>NUCLEOTIDE SEQUENCE [LARGE SCALE GENOMIC DNA]</scope>
    <source>
        <strain evidence="2">K</strain>
    </source>
</reference>
<keyword evidence="3" id="KW-1185">Reference proteome</keyword>
<dbReference type="AlphaFoldDB" id="A0A1J4KBY4"/>
<dbReference type="RefSeq" id="XP_068361867.1">
    <property type="nucleotide sequence ID" value="XM_068492125.1"/>
</dbReference>